<comment type="caution">
    <text evidence="5">The sequence shown here is derived from an EMBL/GenBank/DDBJ whole genome shotgun (WGS) entry which is preliminary data.</text>
</comment>
<dbReference type="InterPro" id="IPR003607">
    <property type="entry name" value="HD/PDEase_dom"/>
</dbReference>
<feature type="transmembrane region" description="Helical" evidence="1">
    <location>
        <begin position="121"/>
        <end position="138"/>
    </location>
</feature>
<dbReference type="PROSITE" id="PS51831">
    <property type="entry name" value="HD"/>
    <property type="match status" value="1"/>
</dbReference>
<dbReference type="EMBL" id="JAFBEE010000013">
    <property type="protein sequence ID" value="MBM7615487.1"/>
    <property type="molecule type" value="Genomic_DNA"/>
</dbReference>
<dbReference type="InterPro" id="IPR006674">
    <property type="entry name" value="HD_domain"/>
</dbReference>
<dbReference type="SUPFAM" id="SSF55073">
    <property type="entry name" value="Nucleotide cyclase"/>
    <property type="match status" value="1"/>
</dbReference>
<feature type="domain" description="GGDEF" evidence="2">
    <location>
        <begin position="416"/>
        <end position="549"/>
    </location>
</feature>
<dbReference type="PANTHER" id="PTHR43155">
    <property type="entry name" value="CYCLIC DI-GMP PHOSPHODIESTERASE PA4108-RELATED"/>
    <property type="match status" value="1"/>
</dbReference>
<dbReference type="Pfam" id="PF00990">
    <property type="entry name" value="GGDEF"/>
    <property type="match status" value="1"/>
</dbReference>
<gene>
    <name evidence="5" type="ORF">JOC73_002057</name>
</gene>
<dbReference type="Pfam" id="PF13487">
    <property type="entry name" value="HD_5"/>
    <property type="match status" value="1"/>
</dbReference>
<dbReference type="Pfam" id="PF13185">
    <property type="entry name" value="GAF_2"/>
    <property type="match status" value="1"/>
</dbReference>
<reference evidence="5 6" key="1">
    <citation type="submission" date="2021-01" db="EMBL/GenBank/DDBJ databases">
        <title>Genomic Encyclopedia of Type Strains, Phase IV (KMG-IV): sequencing the most valuable type-strain genomes for metagenomic binning, comparative biology and taxonomic classification.</title>
        <authorList>
            <person name="Goeker M."/>
        </authorList>
    </citation>
    <scope>NUCLEOTIDE SEQUENCE [LARGE SCALE GENOMIC DNA]</scope>
    <source>
        <strain evidence="5 6">DSM 25890</strain>
    </source>
</reference>
<keyword evidence="1" id="KW-0812">Transmembrane</keyword>
<dbReference type="InterPro" id="IPR029787">
    <property type="entry name" value="Nucleotide_cyclase"/>
</dbReference>
<dbReference type="Gene3D" id="3.30.70.270">
    <property type="match status" value="1"/>
</dbReference>
<dbReference type="NCBIfam" id="TIGR00254">
    <property type="entry name" value="GGDEF"/>
    <property type="match status" value="1"/>
</dbReference>
<dbReference type="InterPro" id="IPR037522">
    <property type="entry name" value="HD_GYP_dom"/>
</dbReference>
<dbReference type="InterPro" id="IPR000160">
    <property type="entry name" value="GGDEF_dom"/>
</dbReference>
<evidence type="ECO:0000313" key="6">
    <source>
        <dbReference type="Proteomes" id="UP001314796"/>
    </source>
</evidence>
<dbReference type="PROSITE" id="PS51832">
    <property type="entry name" value="HD_GYP"/>
    <property type="match status" value="1"/>
</dbReference>
<dbReference type="InterPro" id="IPR029016">
    <property type="entry name" value="GAF-like_dom_sf"/>
</dbReference>
<feature type="transmembrane region" description="Helical" evidence="1">
    <location>
        <begin position="22"/>
        <end position="40"/>
    </location>
</feature>
<evidence type="ECO:0000259" key="2">
    <source>
        <dbReference type="PROSITE" id="PS50887"/>
    </source>
</evidence>
<evidence type="ECO:0000259" key="3">
    <source>
        <dbReference type="PROSITE" id="PS51831"/>
    </source>
</evidence>
<dbReference type="PANTHER" id="PTHR43155:SF2">
    <property type="entry name" value="CYCLIC DI-GMP PHOSPHODIESTERASE PA4108"/>
    <property type="match status" value="1"/>
</dbReference>
<feature type="transmembrane region" description="Helical" evidence="1">
    <location>
        <begin position="94"/>
        <end position="115"/>
    </location>
</feature>
<proteinExistence type="predicted"/>
<dbReference type="SMART" id="SM00065">
    <property type="entry name" value="GAF"/>
    <property type="match status" value="1"/>
</dbReference>
<dbReference type="CDD" id="cd01949">
    <property type="entry name" value="GGDEF"/>
    <property type="match status" value="1"/>
</dbReference>
<keyword evidence="6" id="KW-1185">Reference proteome</keyword>
<feature type="transmembrane region" description="Helical" evidence="1">
    <location>
        <begin position="52"/>
        <end position="73"/>
    </location>
</feature>
<dbReference type="SUPFAM" id="SSF55781">
    <property type="entry name" value="GAF domain-like"/>
    <property type="match status" value="1"/>
</dbReference>
<sequence>MSVLFYHFTLVLTETTNQRKKLLFGYFSGGLLLIANYAGLIMKEAYAVNSVIYYRLGPMASIMAVWSLGYLILAFTNIIDKVKSKQIPYRRVKYILLGLILVIIGGLLNLVPSLGKYPFDFVLNTVNALFIAYSIYRYRFLEIKLIVKKGIAYSLYTLLLSGIYILAIITVQQIISQLIGYTNMTITLGMAVILAMIFQPIKNLLQAGIDRIFYKERLTHQEVLRDFSRIINNVLDLEELSDSLLEAVNRGLNPNKSYLLIKRREEEYCLYNPSAEEKWSKEISYGDNHPIIEWFKQNKSTLTINEIESSPYFTSLWRMEKKQLHRLGTELIIPIRLRHTIVGLLIITEKKRGEAYSQEEMDLLITLTNNAAVGIENAKLYEDAKYQAITDGLTKLYNHRHFHEILGKFIEDNSCKVFSVAMIDVDLFKLYNDLYGHSAGDRALAKIADVLRQATRKEDIIARYGGEEFAIIFPNIDGAQSLKAIETLRKAVESSFYSSSDVNEFLTISVGVANYPQDGETAEEMIDCADSAMYVAKHSGRNQSVLYSKKDEKSIGSYGGQEIQEMEDSIKSAYFSAIHALAATIDAKDHYTFGHSENVSDYAVLLAEAAGFSEERIDIVRNAGLLHDIGKIGIPENILTKAEALDEEEFEIMKRHVDISITIIKHVPGIVKVIPAIMSHHERYDGKGYPRGIKGDNIPIEGRCLCIVDSFDAMTTDRPYRRALSMKEALKEIRRGSGTQFDPELTEIFLQLFEEGKIFSEDGKIQVA</sequence>
<dbReference type="SMART" id="SM00267">
    <property type="entry name" value="GGDEF"/>
    <property type="match status" value="1"/>
</dbReference>
<keyword evidence="1" id="KW-1133">Transmembrane helix</keyword>
<organism evidence="5 6">
    <name type="scientific">Alkaliphilus hydrothermalis</name>
    <dbReference type="NCBI Taxonomy" id="1482730"/>
    <lineage>
        <taxon>Bacteria</taxon>
        <taxon>Bacillati</taxon>
        <taxon>Bacillota</taxon>
        <taxon>Clostridia</taxon>
        <taxon>Peptostreptococcales</taxon>
        <taxon>Natronincolaceae</taxon>
        <taxon>Alkaliphilus</taxon>
    </lineage>
</organism>
<dbReference type="Proteomes" id="UP001314796">
    <property type="component" value="Unassembled WGS sequence"/>
</dbReference>
<dbReference type="PROSITE" id="PS50887">
    <property type="entry name" value="GGDEF"/>
    <property type="match status" value="1"/>
</dbReference>
<name>A0ABS2NRB0_9FIRM</name>
<dbReference type="SMART" id="SM00471">
    <property type="entry name" value="HDc"/>
    <property type="match status" value="1"/>
</dbReference>
<dbReference type="InterPro" id="IPR003018">
    <property type="entry name" value="GAF"/>
</dbReference>
<feature type="transmembrane region" description="Helical" evidence="1">
    <location>
        <begin position="150"/>
        <end position="172"/>
    </location>
</feature>
<feature type="domain" description="HD-GYP" evidence="4">
    <location>
        <begin position="570"/>
        <end position="765"/>
    </location>
</feature>
<evidence type="ECO:0000259" key="4">
    <source>
        <dbReference type="PROSITE" id="PS51832"/>
    </source>
</evidence>
<dbReference type="CDD" id="cd00077">
    <property type="entry name" value="HDc"/>
    <property type="match status" value="1"/>
</dbReference>
<dbReference type="SUPFAM" id="SSF109604">
    <property type="entry name" value="HD-domain/PDEase-like"/>
    <property type="match status" value="1"/>
</dbReference>
<accession>A0ABS2NRB0</accession>
<dbReference type="InterPro" id="IPR043128">
    <property type="entry name" value="Rev_trsase/Diguanyl_cyclase"/>
</dbReference>
<feature type="domain" description="HD" evidence="3">
    <location>
        <begin position="592"/>
        <end position="714"/>
    </location>
</feature>
<protein>
    <submittedName>
        <fullName evidence="5">Diguanylate cyclase (GGDEF)-like protein</fullName>
    </submittedName>
</protein>
<evidence type="ECO:0000256" key="1">
    <source>
        <dbReference type="SAM" id="Phobius"/>
    </source>
</evidence>
<dbReference type="Gene3D" id="1.10.3210.10">
    <property type="entry name" value="Hypothetical protein af1432"/>
    <property type="match status" value="1"/>
</dbReference>
<evidence type="ECO:0000313" key="5">
    <source>
        <dbReference type="EMBL" id="MBM7615487.1"/>
    </source>
</evidence>
<keyword evidence="1" id="KW-0472">Membrane</keyword>
<dbReference type="Gene3D" id="3.30.450.40">
    <property type="match status" value="1"/>
</dbReference>